<dbReference type="AlphaFoldDB" id="A0A8J5RSK1"/>
<sequence length="117" mass="11742">MGRALVAAVVSEVATGMAHNEGLWGAVAGSDGGDGPAPVTVPGNSGSGGLRWRRWSPGFWGAVAGSDGPAPVTASGNGGGGGLRWRRWSPGQRRGRHTVKGSGGRWQALTAATGRLQ</sequence>
<feature type="region of interest" description="Disordered" evidence="1">
    <location>
        <begin position="28"/>
        <end position="117"/>
    </location>
</feature>
<gene>
    <name evidence="2" type="ORF">GUJ93_ZPchr0009g2021</name>
</gene>
<evidence type="ECO:0000313" key="3">
    <source>
        <dbReference type="Proteomes" id="UP000729402"/>
    </source>
</evidence>
<organism evidence="2 3">
    <name type="scientific">Zizania palustris</name>
    <name type="common">Northern wild rice</name>
    <dbReference type="NCBI Taxonomy" id="103762"/>
    <lineage>
        <taxon>Eukaryota</taxon>
        <taxon>Viridiplantae</taxon>
        <taxon>Streptophyta</taxon>
        <taxon>Embryophyta</taxon>
        <taxon>Tracheophyta</taxon>
        <taxon>Spermatophyta</taxon>
        <taxon>Magnoliopsida</taxon>
        <taxon>Liliopsida</taxon>
        <taxon>Poales</taxon>
        <taxon>Poaceae</taxon>
        <taxon>BOP clade</taxon>
        <taxon>Oryzoideae</taxon>
        <taxon>Oryzeae</taxon>
        <taxon>Zizaniinae</taxon>
        <taxon>Zizania</taxon>
    </lineage>
</organism>
<protein>
    <submittedName>
        <fullName evidence="2">Uncharacterized protein</fullName>
    </submittedName>
</protein>
<evidence type="ECO:0000256" key="1">
    <source>
        <dbReference type="SAM" id="MobiDB-lite"/>
    </source>
</evidence>
<evidence type="ECO:0000313" key="2">
    <source>
        <dbReference type="EMBL" id="KAG8050903.1"/>
    </source>
</evidence>
<accession>A0A8J5RSK1</accession>
<reference evidence="2" key="2">
    <citation type="submission" date="2021-02" db="EMBL/GenBank/DDBJ databases">
        <authorList>
            <person name="Kimball J.A."/>
            <person name="Haas M.W."/>
            <person name="Macchietto M."/>
            <person name="Kono T."/>
            <person name="Duquette J."/>
            <person name="Shao M."/>
        </authorList>
    </citation>
    <scope>NUCLEOTIDE SEQUENCE</scope>
    <source>
        <tissue evidence="2">Fresh leaf tissue</tissue>
    </source>
</reference>
<proteinExistence type="predicted"/>
<name>A0A8J5RSK1_ZIZPA</name>
<reference evidence="2" key="1">
    <citation type="journal article" date="2021" name="bioRxiv">
        <title>Whole Genome Assembly and Annotation of Northern Wild Rice, Zizania palustris L., Supports a Whole Genome Duplication in the Zizania Genus.</title>
        <authorList>
            <person name="Haas M."/>
            <person name="Kono T."/>
            <person name="Macchietto M."/>
            <person name="Millas R."/>
            <person name="McGilp L."/>
            <person name="Shao M."/>
            <person name="Duquette J."/>
            <person name="Hirsch C.N."/>
            <person name="Kimball J."/>
        </authorList>
    </citation>
    <scope>NUCLEOTIDE SEQUENCE</scope>
    <source>
        <tissue evidence="2">Fresh leaf tissue</tissue>
    </source>
</reference>
<dbReference type="EMBL" id="JAAALK010000289">
    <property type="protein sequence ID" value="KAG8050903.1"/>
    <property type="molecule type" value="Genomic_DNA"/>
</dbReference>
<comment type="caution">
    <text evidence="2">The sequence shown here is derived from an EMBL/GenBank/DDBJ whole genome shotgun (WGS) entry which is preliminary data.</text>
</comment>
<dbReference type="Proteomes" id="UP000729402">
    <property type="component" value="Unassembled WGS sequence"/>
</dbReference>
<keyword evidence="3" id="KW-1185">Reference proteome</keyword>